<reference evidence="6 7" key="1">
    <citation type="submission" date="2019-03" db="EMBL/GenBank/DDBJ databases">
        <title>Genomic Encyclopedia of Archaeal and Bacterial Type Strains, Phase II (KMG-II): from individual species to whole genera.</title>
        <authorList>
            <person name="Goeker M."/>
        </authorList>
    </citation>
    <scope>NUCLEOTIDE SEQUENCE [LARGE SCALE GENOMIC DNA]</scope>
    <source>
        <strain evidence="6 7">DSM 28353</strain>
    </source>
</reference>
<dbReference type="InterPro" id="IPR018060">
    <property type="entry name" value="HTH_AraC"/>
</dbReference>
<dbReference type="InterPro" id="IPR018062">
    <property type="entry name" value="HTH_AraC-typ_CS"/>
</dbReference>
<dbReference type="AlphaFoldDB" id="A0A4R6WAD3"/>
<dbReference type="GO" id="GO:0043565">
    <property type="term" value="F:sequence-specific DNA binding"/>
    <property type="evidence" value="ECO:0007669"/>
    <property type="project" value="InterPro"/>
</dbReference>
<dbReference type="PROSITE" id="PS01124">
    <property type="entry name" value="HTH_ARAC_FAMILY_2"/>
    <property type="match status" value="1"/>
</dbReference>
<evidence type="ECO:0000256" key="1">
    <source>
        <dbReference type="ARBA" id="ARBA00023015"/>
    </source>
</evidence>
<evidence type="ECO:0000313" key="7">
    <source>
        <dbReference type="Proteomes" id="UP000295292"/>
    </source>
</evidence>
<feature type="transmembrane region" description="Helical" evidence="4">
    <location>
        <begin position="156"/>
        <end position="176"/>
    </location>
</feature>
<feature type="transmembrane region" description="Helical" evidence="4">
    <location>
        <begin position="64"/>
        <end position="82"/>
    </location>
</feature>
<feature type="domain" description="HTH araC/xylS-type" evidence="5">
    <location>
        <begin position="255"/>
        <end position="357"/>
    </location>
</feature>
<feature type="transmembrane region" description="Helical" evidence="4">
    <location>
        <begin position="6"/>
        <end position="24"/>
    </location>
</feature>
<comment type="caution">
    <text evidence="6">The sequence shown here is derived from an EMBL/GenBank/DDBJ whole genome shotgun (WGS) entry which is preliminary data.</text>
</comment>
<evidence type="ECO:0000256" key="3">
    <source>
        <dbReference type="ARBA" id="ARBA00023163"/>
    </source>
</evidence>
<evidence type="ECO:0000313" key="6">
    <source>
        <dbReference type="EMBL" id="TDQ76288.1"/>
    </source>
</evidence>
<dbReference type="Proteomes" id="UP000295292">
    <property type="component" value="Unassembled WGS sequence"/>
</dbReference>
<sequence>MFVVFLYATIFVVALQGVLLSFGIRDRNTIDRILSVFLVQMLVDVSFMFLFTEVFPGMEYVSTAAPFGLTFGPFLFWIYKILEGKVLSRGKLWLHFMPFFLGVLGYVVFLSSPLFRSSYTIGYYTVLYGAMCVSWVLYPIFVFTAKKGPENINLGVFKYTMIVLLILTSFMLPFVWENYNGGVKEEPLMTGVIVIGAMLAGVSLIYWYMLGRLRVSPVWEEDRESEQEGEVQLVPQLPQEVESRQSTDISAVQQRKIAEYLAMEKYFDASFKLEQMAQDLNVPKSLISQYFTQVYSEGFVKTINAWRIAKACDMLLSVELDMSMEELAFACGFNSRASFYRNFNLEKGCSPMIYREQNLVKS</sequence>
<keyword evidence="1" id="KW-0805">Transcription regulation</keyword>
<proteinExistence type="predicted"/>
<dbReference type="EMBL" id="SNYV01000015">
    <property type="protein sequence ID" value="TDQ76288.1"/>
    <property type="molecule type" value="Genomic_DNA"/>
</dbReference>
<feature type="transmembrane region" description="Helical" evidence="4">
    <location>
        <begin position="188"/>
        <end position="209"/>
    </location>
</feature>
<dbReference type="SMART" id="SM00342">
    <property type="entry name" value="HTH_ARAC"/>
    <property type="match status" value="1"/>
</dbReference>
<dbReference type="GO" id="GO:0003700">
    <property type="term" value="F:DNA-binding transcription factor activity"/>
    <property type="evidence" value="ECO:0007669"/>
    <property type="project" value="InterPro"/>
</dbReference>
<keyword evidence="7" id="KW-1185">Reference proteome</keyword>
<evidence type="ECO:0000256" key="2">
    <source>
        <dbReference type="ARBA" id="ARBA00023125"/>
    </source>
</evidence>
<protein>
    <submittedName>
        <fullName evidence="6">AraC-like DNA-binding protein</fullName>
    </submittedName>
</protein>
<evidence type="ECO:0000256" key="4">
    <source>
        <dbReference type="SAM" id="Phobius"/>
    </source>
</evidence>
<dbReference type="PROSITE" id="PS00041">
    <property type="entry name" value="HTH_ARAC_FAMILY_1"/>
    <property type="match status" value="1"/>
</dbReference>
<dbReference type="PANTHER" id="PTHR43280:SF27">
    <property type="entry name" value="TRANSCRIPTIONAL REGULATOR MTLR"/>
    <property type="match status" value="1"/>
</dbReference>
<keyword evidence="4" id="KW-0812">Transmembrane</keyword>
<keyword evidence="2 6" id="KW-0238">DNA-binding</keyword>
<dbReference type="PANTHER" id="PTHR43280">
    <property type="entry name" value="ARAC-FAMILY TRANSCRIPTIONAL REGULATOR"/>
    <property type="match status" value="1"/>
</dbReference>
<keyword evidence="3" id="KW-0804">Transcription</keyword>
<dbReference type="InterPro" id="IPR009057">
    <property type="entry name" value="Homeodomain-like_sf"/>
</dbReference>
<organism evidence="6 7">
    <name type="scientific">Sphingobacterium yanglingense</name>
    <dbReference type="NCBI Taxonomy" id="1437280"/>
    <lineage>
        <taxon>Bacteria</taxon>
        <taxon>Pseudomonadati</taxon>
        <taxon>Bacteroidota</taxon>
        <taxon>Sphingobacteriia</taxon>
        <taxon>Sphingobacteriales</taxon>
        <taxon>Sphingobacteriaceae</taxon>
        <taxon>Sphingobacterium</taxon>
    </lineage>
</organism>
<dbReference type="SUPFAM" id="SSF46689">
    <property type="entry name" value="Homeodomain-like"/>
    <property type="match status" value="1"/>
</dbReference>
<name>A0A4R6WAD3_9SPHI</name>
<feature type="transmembrane region" description="Helical" evidence="4">
    <location>
        <begin position="94"/>
        <end position="115"/>
    </location>
</feature>
<gene>
    <name evidence="6" type="ORF">CLV99_2875</name>
</gene>
<dbReference type="Pfam" id="PF12833">
    <property type="entry name" value="HTH_18"/>
    <property type="match status" value="1"/>
</dbReference>
<feature type="transmembrane region" description="Helical" evidence="4">
    <location>
        <begin position="33"/>
        <end position="52"/>
    </location>
</feature>
<feature type="transmembrane region" description="Helical" evidence="4">
    <location>
        <begin position="121"/>
        <end position="144"/>
    </location>
</feature>
<dbReference type="OrthoDB" id="5492415at2"/>
<evidence type="ECO:0000259" key="5">
    <source>
        <dbReference type="PROSITE" id="PS01124"/>
    </source>
</evidence>
<keyword evidence="4" id="KW-0472">Membrane</keyword>
<keyword evidence="4" id="KW-1133">Transmembrane helix</keyword>
<accession>A0A4R6WAD3</accession>
<dbReference type="Gene3D" id="1.10.10.60">
    <property type="entry name" value="Homeodomain-like"/>
    <property type="match status" value="1"/>
</dbReference>
<dbReference type="RefSeq" id="WP_133585120.1">
    <property type="nucleotide sequence ID" value="NZ_SNYV01000015.1"/>
</dbReference>